<reference evidence="3 4" key="1">
    <citation type="submission" date="2016-10" db="EMBL/GenBank/DDBJ databases">
        <authorList>
            <person name="de Groot N.N."/>
        </authorList>
    </citation>
    <scope>NUCLEOTIDE SEQUENCE [LARGE SCALE GENOMIC DNA]</scope>
    <source>
        <strain evidence="3 4">DSM 19182</strain>
    </source>
</reference>
<feature type="transmembrane region" description="Helical" evidence="1">
    <location>
        <begin position="15"/>
        <end position="35"/>
    </location>
</feature>
<feature type="transmembrane region" description="Helical" evidence="1">
    <location>
        <begin position="56"/>
        <end position="80"/>
    </location>
</feature>
<dbReference type="NCBIfam" id="TIGR04518">
    <property type="entry name" value="ECF_S_folT_fam"/>
    <property type="match status" value="1"/>
</dbReference>
<evidence type="ECO:0000256" key="1">
    <source>
        <dbReference type="SAM" id="Phobius"/>
    </source>
</evidence>
<feature type="transmembrane region" description="Helical" evidence="1">
    <location>
        <begin position="117"/>
        <end position="140"/>
    </location>
</feature>
<sequence>MNETPNRPVGHNTKWDYALIGIIAPLLLSIVIPFMRSGNGTSGAHFFADQYENWEMVLADSVYLFVFTGILFSLGIYVYRRLQRESVLISLLIGFLLTGAAYFLFLQNEILGLEGMFSGSGIIYGIVFLFYGWMLLYRALSLSKWDLDTRGIAIVGILMAMSIALGRVGITTPIVRITFSFLPTALIGILFGPWVAGVAAALGDLLGFIIGGGVGGFFPGFTLSAFLGGVSYGVFLHKKKVTKKRVLMAVAFNTLFVNLTLNTLWLYILTQNPIAVLLPPRLLQNAVMSVVRFLSIWFIASNKQLRGVYMKYSTAKS</sequence>
<feature type="transmembrane region" description="Helical" evidence="1">
    <location>
        <begin position="246"/>
        <end position="270"/>
    </location>
</feature>
<evidence type="ECO:0000313" key="4">
    <source>
        <dbReference type="Proteomes" id="UP000198548"/>
    </source>
</evidence>
<evidence type="ECO:0000313" key="5">
    <source>
        <dbReference type="Proteomes" id="UP000321425"/>
    </source>
</evidence>
<feature type="transmembrane region" description="Helical" evidence="1">
    <location>
        <begin position="177"/>
        <end position="202"/>
    </location>
</feature>
<protein>
    <submittedName>
        <fullName evidence="3">ECF transporter S component, folate family</fullName>
    </submittedName>
</protein>
<dbReference type="AlphaFoldDB" id="A0A1H7XTH3"/>
<feature type="transmembrane region" description="Helical" evidence="1">
    <location>
        <begin position="86"/>
        <end position="105"/>
    </location>
</feature>
<dbReference type="STRING" id="426703.SAMN04488100_1617"/>
<reference evidence="2 5" key="2">
    <citation type="submission" date="2019-07" db="EMBL/GenBank/DDBJ databases">
        <title>Whole genome shotgun sequence of Alkalibacterium putridalgicola NBRC 103243.</title>
        <authorList>
            <person name="Hosoyama A."/>
            <person name="Uohara A."/>
            <person name="Ohji S."/>
            <person name="Ichikawa N."/>
        </authorList>
    </citation>
    <scope>NUCLEOTIDE SEQUENCE [LARGE SCALE GENOMIC DNA]</scope>
    <source>
        <strain evidence="2 5">NBRC 103243</strain>
    </source>
</reference>
<keyword evidence="1" id="KW-0812">Transmembrane</keyword>
<dbReference type="RefSeq" id="WP_091490302.1">
    <property type="nucleotide sequence ID" value="NZ_BJUX01000032.1"/>
</dbReference>
<accession>A0A1H7XTH3</accession>
<keyword evidence="5" id="KW-1185">Reference proteome</keyword>
<dbReference type="Proteomes" id="UP000198548">
    <property type="component" value="Unassembled WGS sequence"/>
</dbReference>
<dbReference type="InterPro" id="IPR030949">
    <property type="entry name" value="ECF_S_folate_fam"/>
</dbReference>
<feature type="transmembrane region" description="Helical" evidence="1">
    <location>
        <begin position="152"/>
        <end position="170"/>
    </location>
</feature>
<dbReference type="EMBL" id="BJUX01000032">
    <property type="protein sequence ID" value="GEK90064.1"/>
    <property type="molecule type" value="Genomic_DNA"/>
</dbReference>
<dbReference type="Pfam" id="PF12822">
    <property type="entry name" value="ECF_trnsprt"/>
    <property type="match status" value="1"/>
</dbReference>
<dbReference type="GO" id="GO:0022857">
    <property type="term" value="F:transmembrane transporter activity"/>
    <property type="evidence" value="ECO:0007669"/>
    <property type="project" value="InterPro"/>
</dbReference>
<dbReference type="OrthoDB" id="4624at2"/>
<feature type="transmembrane region" description="Helical" evidence="1">
    <location>
        <begin position="208"/>
        <end position="234"/>
    </location>
</feature>
<proteinExistence type="predicted"/>
<name>A0A1H7XTH3_9LACT</name>
<evidence type="ECO:0000313" key="2">
    <source>
        <dbReference type="EMBL" id="GEK90064.1"/>
    </source>
</evidence>
<keyword evidence="1" id="KW-1133">Transmembrane helix</keyword>
<dbReference type="EMBL" id="FOBL01000061">
    <property type="protein sequence ID" value="SEM36458.1"/>
    <property type="molecule type" value="Genomic_DNA"/>
</dbReference>
<dbReference type="Gene3D" id="1.10.1760.20">
    <property type="match status" value="1"/>
</dbReference>
<gene>
    <name evidence="2" type="ORF">APU01nite_21030</name>
    <name evidence="3" type="ORF">SAMN04488100_1617</name>
</gene>
<feature type="transmembrane region" description="Helical" evidence="1">
    <location>
        <begin position="282"/>
        <end position="300"/>
    </location>
</feature>
<dbReference type="InterPro" id="IPR024529">
    <property type="entry name" value="ECF_trnsprt_substrate-spec"/>
</dbReference>
<organism evidence="3 4">
    <name type="scientific">Alkalibacterium putridalgicola</name>
    <dbReference type="NCBI Taxonomy" id="426703"/>
    <lineage>
        <taxon>Bacteria</taxon>
        <taxon>Bacillati</taxon>
        <taxon>Bacillota</taxon>
        <taxon>Bacilli</taxon>
        <taxon>Lactobacillales</taxon>
        <taxon>Carnobacteriaceae</taxon>
        <taxon>Alkalibacterium</taxon>
    </lineage>
</organism>
<dbReference type="Proteomes" id="UP000321425">
    <property type="component" value="Unassembled WGS sequence"/>
</dbReference>
<keyword evidence="1" id="KW-0472">Membrane</keyword>
<evidence type="ECO:0000313" key="3">
    <source>
        <dbReference type="EMBL" id="SEM36458.1"/>
    </source>
</evidence>